<gene>
    <name evidence="1" type="ORF">SYN_03083</name>
</gene>
<dbReference type="KEGG" id="sat:SYN_03083"/>
<dbReference type="InParanoid" id="Q2LUQ4"/>
<protein>
    <submittedName>
        <fullName evidence="1">Thiol-specific antioxidant protein</fullName>
    </submittedName>
</protein>
<dbReference type="HOGENOM" id="CLU_2511483_0_0_7"/>
<evidence type="ECO:0000313" key="1">
    <source>
        <dbReference type="EMBL" id="ABC77812.1"/>
    </source>
</evidence>
<accession>Q2LUQ4</accession>
<dbReference type="SUPFAM" id="SSF52833">
    <property type="entry name" value="Thioredoxin-like"/>
    <property type="match status" value="1"/>
</dbReference>
<dbReference type="AlphaFoldDB" id="Q2LUQ4"/>
<dbReference type="EMBL" id="CP000252">
    <property type="protein sequence ID" value="ABC77812.1"/>
    <property type="molecule type" value="Genomic_DNA"/>
</dbReference>
<dbReference type="InterPro" id="IPR036249">
    <property type="entry name" value="Thioredoxin-like_sf"/>
</dbReference>
<dbReference type="Gene3D" id="3.40.30.10">
    <property type="entry name" value="Glutaredoxin"/>
    <property type="match status" value="1"/>
</dbReference>
<name>Q2LUQ4_SYNAS</name>
<reference evidence="1 2" key="1">
    <citation type="journal article" date="2007" name="Proc. Natl. Acad. Sci. U.S.A.">
        <title>The genome of Syntrophus aciditrophicus: life at the thermodynamic limit of microbial growth.</title>
        <authorList>
            <person name="McInerney M.J."/>
            <person name="Rohlin L."/>
            <person name="Mouttaki H."/>
            <person name="Kim U."/>
            <person name="Krupp R.S."/>
            <person name="Rios-Hernandez L."/>
            <person name="Sieber J."/>
            <person name="Struchtemeyer C.G."/>
            <person name="Bhattacharyya A."/>
            <person name="Campbell J.W."/>
            <person name="Gunsalus R.P."/>
        </authorList>
    </citation>
    <scope>NUCLEOTIDE SEQUENCE [LARGE SCALE GENOMIC DNA]</scope>
    <source>
        <strain evidence="1 2">SB</strain>
    </source>
</reference>
<organism evidence="1 2">
    <name type="scientific">Syntrophus aciditrophicus (strain SB)</name>
    <dbReference type="NCBI Taxonomy" id="56780"/>
    <lineage>
        <taxon>Bacteria</taxon>
        <taxon>Pseudomonadati</taxon>
        <taxon>Thermodesulfobacteriota</taxon>
        <taxon>Syntrophia</taxon>
        <taxon>Syntrophales</taxon>
        <taxon>Syntrophaceae</taxon>
        <taxon>Syntrophus</taxon>
    </lineage>
</organism>
<sequence>MLAASGEREGKKPNILISAVDLKPITAAGTGGVERMEVDIMNGSEIVLHKPAPDFELADSEGRQIRLSGYRGERHVVLIFNRGFI</sequence>
<dbReference type="STRING" id="56780.SYN_03083"/>
<evidence type="ECO:0000313" key="2">
    <source>
        <dbReference type="Proteomes" id="UP000001933"/>
    </source>
</evidence>
<keyword evidence="2" id="KW-1185">Reference proteome</keyword>
<dbReference type="Proteomes" id="UP000001933">
    <property type="component" value="Chromosome"/>
</dbReference>
<proteinExistence type="predicted"/>